<organism evidence="3 4">
    <name type="scientific">Cytospora schulzeri</name>
    <dbReference type="NCBI Taxonomy" id="448051"/>
    <lineage>
        <taxon>Eukaryota</taxon>
        <taxon>Fungi</taxon>
        <taxon>Dikarya</taxon>
        <taxon>Ascomycota</taxon>
        <taxon>Pezizomycotina</taxon>
        <taxon>Sordariomycetes</taxon>
        <taxon>Sordariomycetidae</taxon>
        <taxon>Diaporthales</taxon>
        <taxon>Cytosporaceae</taxon>
        <taxon>Cytospora</taxon>
    </lineage>
</organism>
<dbReference type="InterPro" id="IPR048869">
    <property type="entry name" value="OCRL-1_2_ASH"/>
</dbReference>
<feature type="domain" description="Inositol polyphosphate-related phosphatase" evidence="2">
    <location>
        <begin position="42"/>
        <end position="467"/>
    </location>
</feature>
<accession>A0A423VAR4</accession>
<reference evidence="3 4" key="1">
    <citation type="submission" date="2015-09" db="EMBL/GenBank/DDBJ databases">
        <title>Host preference determinants of Valsa canker pathogens revealed by comparative genomics.</title>
        <authorList>
            <person name="Yin Z."/>
            <person name="Huang L."/>
        </authorList>
    </citation>
    <scope>NUCLEOTIDE SEQUENCE [LARGE SCALE GENOMIC DNA]</scope>
    <source>
        <strain evidence="3 4">03-1</strain>
    </source>
</reference>
<protein>
    <recommendedName>
        <fullName evidence="2">Inositol polyphosphate-related phosphatase domain-containing protein</fullName>
    </recommendedName>
</protein>
<dbReference type="InterPro" id="IPR047078">
    <property type="entry name" value="RhoGAP_OCRL1"/>
</dbReference>
<dbReference type="Gene3D" id="2.60.40.10">
    <property type="entry name" value="Immunoglobulins"/>
    <property type="match status" value="1"/>
</dbReference>
<dbReference type="InterPro" id="IPR000300">
    <property type="entry name" value="IPPc"/>
</dbReference>
<evidence type="ECO:0000259" key="2">
    <source>
        <dbReference type="SMART" id="SM00128"/>
    </source>
</evidence>
<dbReference type="InterPro" id="IPR013783">
    <property type="entry name" value="Ig-like_fold"/>
</dbReference>
<gene>
    <name evidence="3" type="ORF">VMCG_10666</name>
</gene>
<dbReference type="SMART" id="SM00128">
    <property type="entry name" value="IPPc"/>
    <property type="match status" value="1"/>
</dbReference>
<evidence type="ECO:0000313" key="4">
    <source>
        <dbReference type="Proteomes" id="UP000283895"/>
    </source>
</evidence>
<dbReference type="PANTHER" id="PTHR11200">
    <property type="entry name" value="INOSITOL 5-PHOSPHATASE"/>
    <property type="match status" value="1"/>
</dbReference>
<dbReference type="InterPro" id="IPR036691">
    <property type="entry name" value="Endo/exonu/phosph_ase_sf"/>
</dbReference>
<dbReference type="OrthoDB" id="7862313at2759"/>
<evidence type="ECO:0000256" key="1">
    <source>
        <dbReference type="SAM" id="MobiDB-lite"/>
    </source>
</evidence>
<dbReference type="Gene3D" id="3.60.10.10">
    <property type="entry name" value="Endonuclease/exonuclease/phosphatase"/>
    <property type="match status" value="1"/>
</dbReference>
<dbReference type="SUPFAM" id="SSF56219">
    <property type="entry name" value="DNase I-like"/>
    <property type="match status" value="1"/>
</dbReference>
<feature type="region of interest" description="Disordered" evidence="1">
    <location>
        <begin position="1"/>
        <end position="20"/>
    </location>
</feature>
<evidence type="ECO:0000313" key="3">
    <source>
        <dbReference type="EMBL" id="ROV87962.1"/>
    </source>
</evidence>
<dbReference type="STRING" id="356882.A0A423VAR4"/>
<name>A0A423VAR4_9PEZI</name>
<dbReference type="PANTHER" id="PTHR11200:SF300">
    <property type="entry name" value="TYPE II INOSITOL 1,4,5-TRISPHOSPHATE 5-PHOSPHATASE"/>
    <property type="match status" value="1"/>
</dbReference>
<feature type="region of interest" description="Disordered" evidence="1">
    <location>
        <begin position="317"/>
        <end position="362"/>
    </location>
</feature>
<keyword evidence="4" id="KW-1185">Reference proteome</keyword>
<proteinExistence type="predicted"/>
<dbReference type="GO" id="GO:0046856">
    <property type="term" value="P:phosphatidylinositol dephosphorylation"/>
    <property type="evidence" value="ECO:0007669"/>
    <property type="project" value="InterPro"/>
</dbReference>
<dbReference type="CDD" id="cd04380">
    <property type="entry name" value="RhoGAP_OCRL1"/>
    <property type="match status" value="1"/>
</dbReference>
<dbReference type="AlphaFoldDB" id="A0A423VAR4"/>
<dbReference type="EMBL" id="LKEA01000085">
    <property type="protein sequence ID" value="ROV87962.1"/>
    <property type="molecule type" value="Genomic_DNA"/>
</dbReference>
<dbReference type="GO" id="GO:0004439">
    <property type="term" value="F:phosphatidylinositol-4,5-bisphosphate 5-phosphatase activity"/>
    <property type="evidence" value="ECO:0007669"/>
    <property type="project" value="TreeGrafter"/>
</dbReference>
<dbReference type="Proteomes" id="UP000283895">
    <property type="component" value="Unassembled WGS sequence"/>
</dbReference>
<dbReference type="Pfam" id="PF21310">
    <property type="entry name" value="OCRL-like_ASH"/>
    <property type="match status" value="1"/>
</dbReference>
<feature type="region of interest" description="Disordered" evidence="1">
    <location>
        <begin position="446"/>
        <end position="470"/>
    </location>
</feature>
<feature type="compositionally biased region" description="Basic and acidic residues" evidence="1">
    <location>
        <begin position="446"/>
        <end position="465"/>
    </location>
</feature>
<dbReference type="InterPro" id="IPR046985">
    <property type="entry name" value="IP5"/>
</dbReference>
<feature type="compositionally biased region" description="Acidic residues" evidence="1">
    <location>
        <begin position="342"/>
        <end position="356"/>
    </location>
</feature>
<comment type="caution">
    <text evidence="3">The sequence shown here is derived from an EMBL/GenBank/DDBJ whole genome shotgun (WGS) entry which is preliminary data.</text>
</comment>
<dbReference type="Pfam" id="PF22669">
    <property type="entry name" value="Exo_endo_phos2"/>
    <property type="match status" value="2"/>
</dbReference>
<sequence>MATSPPERSVSDTSDPVDLALSNPQSLSRAVYARRTEYTRPRRIRVKVGTWNVAACPGTDKDLASWFIDGEGIDTKLAGLGLSDNPAVETQASDNGAKQDSGSARLLGDNQIGLYILGLQEVVNLNPVTQYVYSETNPTDKWRLALEAALPPGYQFVGSEQMSGLLLLMYASPEVAPCVANVSTRAIGTGVGGWLGNKGATVSRIVLGETTKLVFVNSHLSSGNDPATVERRCWDARTIQDRTRFDPVVIAGDAQEEIQDRIDDADFAFWFGDLNFRLAGIPGDDIRRLLMLHTSGQYDLNKPKRDTLAGEEGIIVARSSDSSDDQTDDASEKTGPTAGQGGDDDSVSLPDPDDFETDPHEDPASLQAIIDSLLPHDQLLRVRKEQRIFHDGWHEGPITFLPSYKYDVGTVGLFDSSEKKRAPSWCDRILFRTKRDKEEYTNKIREDEDARKRDQDMKARGIDHAGDDDEVLFDYDPENDGETIPSGKPGLDYDEYDEGGDDAGVADAAELNVSDRINLDVYTSHQRITSSDHKPVVAVFTLDFDAVVPELKAEIYAQVARELDRAENEGRPTITVAMEGSESGDASVEFGELSFLKREFVSFTLANTGGVPASVSFVEKPMTEDGDGVELSQWLTACFVRTQTGEVKDEAICLGREVTLEPGETVNAALEVIVDKVSQAIMLNGGRARLEEVLVLRVADGRDHFIPVRASWAPTCIGRSMDELIRVPDGGIRALVASWSDNKQGKHTGGIPNNLDIHRSAPKELFKLVEAVEVLTDRALADEEMLGSYTVPRDKPGWPFEDFVGGSHADLLPSVIGVLDADRPIADAFPPEANPCQRLETVAEVLLLFLQGLTDGVVNEPIWAKIEQAPIRSLGQAPPPSSPTVDVSEDDKSTILDILMTAPNHNICFVFLTTTLAKVIVELAPLRKSEMDALSTTPFQPVGGGMAAIGALGRRSLSFRRSLTGTTPGAGTGTGTGTFEAFASLERRKARERRVAQIFGNVVCRVPLPAREKERRVVEDKEKLVIELFLRRREGI</sequence>